<keyword evidence="2" id="KW-1185">Reference proteome</keyword>
<reference evidence="1 2" key="1">
    <citation type="submission" date="2018-06" db="EMBL/GenBank/DDBJ databases">
        <title>Draft genome sequence of Modestobacter versicolor CP153-2.</title>
        <authorList>
            <person name="Gundlapally S.R."/>
        </authorList>
    </citation>
    <scope>NUCLEOTIDE SEQUENCE [LARGE SCALE GENOMIC DNA]</scope>
    <source>
        <strain evidence="1 2">CP153-2</strain>
    </source>
</reference>
<name>A0A323V3U9_9ACTN</name>
<evidence type="ECO:0000313" key="2">
    <source>
        <dbReference type="Proteomes" id="UP000247602"/>
    </source>
</evidence>
<comment type="caution">
    <text evidence="1">The sequence shown here is derived from an EMBL/GenBank/DDBJ whole genome shotgun (WGS) entry which is preliminary data.</text>
</comment>
<evidence type="ECO:0000313" key="1">
    <source>
        <dbReference type="EMBL" id="PZA19499.1"/>
    </source>
</evidence>
<feature type="non-terminal residue" evidence="1">
    <location>
        <position position="87"/>
    </location>
</feature>
<dbReference type="EMBL" id="QKNV01000323">
    <property type="protein sequence ID" value="PZA19499.1"/>
    <property type="molecule type" value="Genomic_DNA"/>
</dbReference>
<sequence>MTAPTPRPVPADPTDLTGTGLTVAWVDELVERTLTEDLTGGAPLPRAADIAVSYDVTSAATVPGTQFGTADLVARADGVVAGLPVAA</sequence>
<dbReference type="Proteomes" id="UP000247602">
    <property type="component" value="Unassembled WGS sequence"/>
</dbReference>
<proteinExistence type="predicted"/>
<dbReference type="AlphaFoldDB" id="A0A323V3U9"/>
<dbReference type="Gene3D" id="3.90.1170.20">
    <property type="entry name" value="Quinolinate phosphoribosyl transferase, N-terminal domain"/>
    <property type="match status" value="1"/>
</dbReference>
<dbReference type="GO" id="GO:0016763">
    <property type="term" value="F:pentosyltransferase activity"/>
    <property type="evidence" value="ECO:0007669"/>
    <property type="project" value="InterPro"/>
</dbReference>
<organism evidence="1 2">
    <name type="scientific">Modestobacter versicolor</name>
    <dbReference type="NCBI Taxonomy" id="429133"/>
    <lineage>
        <taxon>Bacteria</taxon>
        <taxon>Bacillati</taxon>
        <taxon>Actinomycetota</taxon>
        <taxon>Actinomycetes</taxon>
        <taxon>Geodermatophilales</taxon>
        <taxon>Geodermatophilaceae</taxon>
        <taxon>Modestobacter</taxon>
    </lineage>
</organism>
<accession>A0A323V3U9</accession>
<dbReference type="InterPro" id="IPR037128">
    <property type="entry name" value="Quinolinate_PRibosylTase_N_sf"/>
</dbReference>
<protein>
    <submittedName>
        <fullName evidence="1">Nicotinate-nucleotide diphosphorylase (Carboxylating)</fullName>
    </submittedName>
</protein>
<dbReference type="SUPFAM" id="SSF54675">
    <property type="entry name" value="Nicotinate/Quinolinate PRTase N-terminal domain-like"/>
    <property type="match status" value="1"/>
</dbReference>
<gene>
    <name evidence="1" type="ORF">DMO24_20390</name>
</gene>